<comment type="subcellular location">
    <subcellularLocation>
        <location evidence="1">Membrane</location>
    </subcellularLocation>
</comment>
<dbReference type="GO" id="GO:0045211">
    <property type="term" value="C:postsynaptic membrane"/>
    <property type="evidence" value="ECO:0007669"/>
    <property type="project" value="TreeGrafter"/>
</dbReference>
<feature type="compositionally biased region" description="Basic residues" evidence="5">
    <location>
        <begin position="26"/>
        <end position="36"/>
    </location>
</feature>
<feature type="region of interest" description="Disordered" evidence="5">
    <location>
        <begin position="652"/>
        <end position="675"/>
    </location>
</feature>
<feature type="compositionally biased region" description="Polar residues" evidence="5">
    <location>
        <begin position="445"/>
        <end position="458"/>
    </location>
</feature>
<keyword evidence="9" id="KW-1185">Reference proteome</keyword>
<dbReference type="Ensembl" id="ENSMALT00000013031.1">
    <property type="protein sequence ID" value="ENSMALP00000012762.1"/>
    <property type="gene ID" value="ENSMALG00000009048.1"/>
</dbReference>
<keyword evidence="3" id="KW-1133">Transmembrane helix</keyword>
<reference evidence="8" key="1">
    <citation type="submission" date="2025-08" db="UniProtKB">
        <authorList>
            <consortium name="Ensembl"/>
        </authorList>
    </citation>
    <scope>IDENTIFICATION</scope>
</reference>
<evidence type="ECO:0000256" key="2">
    <source>
        <dbReference type="ARBA" id="ARBA00022692"/>
    </source>
</evidence>
<sequence length="675" mass="75889">MGIRHLLLLLIYLDPLSVLSAATGGKKAKQPPRKGPKATAVPTVVPPQKTPQPAPASTHDTCLGYYDVSGQYDKLFECNNTDHRYCCGTCYLRFCCEYKKDRLDQKACKNYHTPVWVLTAAPSPVPTGETYDPSMDQTNTAVYITCGIIAFIIVLGVSAKVAYDKATEPPQEMNIHRALADILRQQGPIPISQYDCENFAAMNGSPKDNTPVRTSSKNHYTPVHTSKSNHGIHYGKESVRSSGGADLHNFISSGFVTLGRGHQKGEKHWPVRSQSHHGTHQHNYNHVPLGSPTRTPKNAHRSLRRENNRISGILTSQTEPYDLSFSRSFQSLSHLPPSYEAAVKPDLDRFSSLKKLTDKEVEDYYTHKRHLPDLAARGTLPLHVLKITQEQHREQQQQLQSQPPQSSISQAPPQSQSSQQQAQQRQRPRRVQRAMSQDRVLSPQRAPQQDYSMPSNGMSPYGGRILSDEQLLSAERLRSQERLLPHDRYTSQDRLYSKDRMYAQDRHLSQDHLYPKDRHYSQDRLYSQERLYSQDRLLSQDPLLSPDKLMMSLKRGMVSSISGGFYGSDRSMSRAISHTDVFIPTTPLMDRYKMTKMHSHPSASNNGGGGSSGAQGAGGTGLSSTLVMNQTASKRQAFASRRTHTVEQLHYIPQHHQQPQQPQHYRTGSKTEVTV</sequence>
<keyword evidence="6" id="KW-0732">Signal</keyword>
<feature type="region of interest" description="Disordered" evidence="5">
    <location>
        <begin position="206"/>
        <end position="233"/>
    </location>
</feature>
<feature type="signal peptide" evidence="6">
    <location>
        <begin position="1"/>
        <end position="21"/>
    </location>
</feature>
<reference evidence="8" key="2">
    <citation type="submission" date="2025-09" db="UniProtKB">
        <authorList>
            <consortium name="Ensembl"/>
        </authorList>
    </citation>
    <scope>IDENTIFICATION</scope>
</reference>
<feature type="compositionally biased region" description="Gly residues" evidence="5">
    <location>
        <begin position="606"/>
        <end position="621"/>
    </location>
</feature>
<evidence type="ECO:0000256" key="3">
    <source>
        <dbReference type="ARBA" id="ARBA00022989"/>
    </source>
</evidence>
<evidence type="ECO:0000256" key="4">
    <source>
        <dbReference type="ARBA" id="ARBA00023136"/>
    </source>
</evidence>
<feature type="region of interest" description="Disordered" evidence="5">
    <location>
        <begin position="24"/>
        <end position="57"/>
    </location>
</feature>
<dbReference type="InterPro" id="IPR053891">
    <property type="entry name" value="Shisa_N"/>
</dbReference>
<dbReference type="GO" id="GO:0014069">
    <property type="term" value="C:postsynaptic density"/>
    <property type="evidence" value="ECO:0007669"/>
    <property type="project" value="TreeGrafter"/>
</dbReference>
<dbReference type="GO" id="GO:0048172">
    <property type="term" value="P:regulation of short-term neuronal synaptic plasticity"/>
    <property type="evidence" value="ECO:0007669"/>
    <property type="project" value="TreeGrafter"/>
</dbReference>
<keyword evidence="4" id="KW-0472">Membrane</keyword>
<organism evidence="8 9">
    <name type="scientific">Monopterus albus</name>
    <name type="common">Swamp eel</name>
    <dbReference type="NCBI Taxonomy" id="43700"/>
    <lineage>
        <taxon>Eukaryota</taxon>
        <taxon>Metazoa</taxon>
        <taxon>Chordata</taxon>
        <taxon>Craniata</taxon>
        <taxon>Vertebrata</taxon>
        <taxon>Euteleostomi</taxon>
        <taxon>Actinopterygii</taxon>
        <taxon>Neopterygii</taxon>
        <taxon>Teleostei</taxon>
        <taxon>Neoteleostei</taxon>
        <taxon>Acanthomorphata</taxon>
        <taxon>Anabantaria</taxon>
        <taxon>Synbranchiformes</taxon>
        <taxon>Synbranchidae</taxon>
        <taxon>Monopterus</taxon>
    </lineage>
</organism>
<dbReference type="RefSeq" id="XP_020467374.1">
    <property type="nucleotide sequence ID" value="XM_020611718.1"/>
</dbReference>
<feature type="region of interest" description="Disordered" evidence="5">
    <location>
        <begin position="597"/>
        <end position="623"/>
    </location>
</feature>
<feature type="compositionally biased region" description="Pro residues" evidence="5">
    <location>
        <begin position="44"/>
        <end position="54"/>
    </location>
</feature>
<dbReference type="AlphaFoldDB" id="A0A3Q3JFU1"/>
<feature type="domain" description="Shisa N-terminal" evidence="7">
    <location>
        <begin position="60"/>
        <end position="110"/>
    </location>
</feature>
<evidence type="ECO:0000256" key="1">
    <source>
        <dbReference type="ARBA" id="ARBA00004370"/>
    </source>
</evidence>
<feature type="compositionally biased region" description="Low complexity" evidence="5">
    <location>
        <begin position="396"/>
        <end position="425"/>
    </location>
</feature>
<dbReference type="Pfam" id="PF13908">
    <property type="entry name" value="Shisa_N"/>
    <property type="match status" value="1"/>
</dbReference>
<dbReference type="InterPro" id="IPR026910">
    <property type="entry name" value="Shisa"/>
</dbReference>
<feature type="compositionally biased region" description="Low complexity" evidence="5">
    <location>
        <begin position="654"/>
        <end position="664"/>
    </location>
</feature>
<feature type="region of interest" description="Disordered" evidence="5">
    <location>
        <begin position="266"/>
        <end position="299"/>
    </location>
</feature>
<evidence type="ECO:0000259" key="7">
    <source>
        <dbReference type="Pfam" id="PF13908"/>
    </source>
</evidence>
<dbReference type="GO" id="GO:0032591">
    <property type="term" value="C:dendritic spine membrane"/>
    <property type="evidence" value="ECO:0007669"/>
    <property type="project" value="TreeGrafter"/>
</dbReference>
<accession>A0A3Q3JFU1</accession>
<keyword evidence="2" id="KW-0812">Transmembrane</keyword>
<evidence type="ECO:0000313" key="9">
    <source>
        <dbReference type="Proteomes" id="UP000261600"/>
    </source>
</evidence>
<dbReference type="GO" id="GO:0032281">
    <property type="term" value="C:AMPA glutamate receptor complex"/>
    <property type="evidence" value="ECO:0007669"/>
    <property type="project" value="TreeGrafter"/>
</dbReference>
<feature type="region of interest" description="Disordered" evidence="5">
    <location>
        <begin position="390"/>
        <end position="464"/>
    </location>
</feature>
<proteinExistence type="predicted"/>
<dbReference type="GeneID" id="109966676"/>
<protein>
    <recommendedName>
        <fullName evidence="7">Shisa N-terminal domain-containing protein</fullName>
    </recommendedName>
</protein>
<dbReference type="Proteomes" id="UP000261600">
    <property type="component" value="Unplaced"/>
</dbReference>
<evidence type="ECO:0000256" key="5">
    <source>
        <dbReference type="SAM" id="MobiDB-lite"/>
    </source>
</evidence>
<name>A0A3Q3JFU1_MONAL</name>
<dbReference type="PANTHER" id="PTHR31774">
    <property type="entry name" value="PROTEIN SHISA-9-RELATED"/>
    <property type="match status" value="1"/>
</dbReference>
<evidence type="ECO:0000313" key="8">
    <source>
        <dbReference type="Ensembl" id="ENSMALP00000012762.1"/>
    </source>
</evidence>
<feature type="compositionally biased region" description="Polar residues" evidence="5">
    <location>
        <begin position="666"/>
        <end position="675"/>
    </location>
</feature>
<dbReference type="PANTHER" id="PTHR31774:SF0">
    <property type="entry name" value="PROTEIN SHISA-6"/>
    <property type="match status" value="1"/>
</dbReference>
<evidence type="ECO:0000256" key="6">
    <source>
        <dbReference type="SAM" id="SignalP"/>
    </source>
</evidence>
<feature type="compositionally biased region" description="Polar residues" evidence="5">
    <location>
        <begin position="206"/>
        <end position="229"/>
    </location>
</feature>
<feature type="chain" id="PRO_5018722387" description="Shisa N-terminal domain-containing protein" evidence="6">
    <location>
        <begin position="22"/>
        <end position="675"/>
    </location>
</feature>